<dbReference type="SUPFAM" id="SSF48403">
    <property type="entry name" value="Ankyrin repeat"/>
    <property type="match status" value="1"/>
</dbReference>
<dbReference type="InterPro" id="IPR002110">
    <property type="entry name" value="Ankyrin_rpt"/>
</dbReference>
<evidence type="ECO:0000313" key="5">
    <source>
        <dbReference type="Proteomes" id="UP001218208"/>
    </source>
</evidence>
<dbReference type="InterPro" id="IPR036770">
    <property type="entry name" value="Ankyrin_rpt-contain_sf"/>
</dbReference>
<dbReference type="GO" id="GO:0016567">
    <property type="term" value="P:protein ubiquitination"/>
    <property type="evidence" value="ECO:0007669"/>
    <property type="project" value="TreeGrafter"/>
</dbReference>
<dbReference type="SMART" id="SM00248">
    <property type="entry name" value="ANK"/>
    <property type="match status" value="4"/>
</dbReference>
<evidence type="ECO:0000256" key="2">
    <source>
        <dbReference type="ARBA" id="ARBA00023043"/>
    </source>
</evidence>
<dbReference type="Gene3D" id="1.25.40.20">
    <property type="entry name" value="Ankyrin repeat-containing domain"/>
    <property type="match status" value="1"/>
</dbReference>
<dbReference type="GO" id="GO:0000151">
    <property type="term" value="C:ubiquitin ligase complex"/>
    <property type="evidence" value="ECO:0007669"/>
    <property type="project" value="TreeGrafter"/>
</dbReference>
<name>A0AAI9C1F4_STEMA</name>
<evidence type="ECO:0000313" key="4">
    <source>
        <dbReference type="EMBL" id="EKT4092482.1"/>
    </source>
</evidence>
<accession>A0AAI9C1F4</accession>
<sequence>MIDQHPLGIEHESELDRLYDAIEAGELDVVRSIADAQPALLWLAHFGYAGDDSVLHLAAASGQEAVCQWLLAWGLPADMNFGGDDHRTPLMEAVSGGHAAVCKLLLQAGADPDGTALMRCHPLYAAALEGHGDIVELLLQAGADVNRLHRQLNQSALDAARIWGHPEVAATLERHGGRSVRDYQGPYVQGAGESIIVFVHNTVGPVLRPEFSPASRDPRASLHLGLIDGRSDFKLLFSTGLHEAGIPMIELFLPLQRNWPLPRTGLGDDSVWRFPQLLMSRMVAQVFAHGPISEGHLIERSDPEFTDLPWPEGVDALLAVDRPWNPEDERDSIPPDERVNLLVLAPVKYTRKGRPDASALANLLERKRMASWRVLSLRREDPPDGVAVLPG</sequence>
<dbReference type="Pfam" id="PF12796">
    <property type="entry name" value="Ank_2"/>
    <property type="match status" value="1"/>
</dbReference>
<dbReference type="PROSITE" id="PS50088">
    <property type="entry name" value="ANK_REPEAT"/>
    <property type="match status" value="2"/>
</dbReference>
<dbReference type="AlphaFoldDB" id="A0AAI9C1F4"/>
<reference evidence="4" key="1">
    <citation type="submission" date="2022-07" db="EMBL/GenBank/DDBJ databases">
        <authorList>
            <consortium name="DAFM: The Division of Animal and Food Microbiology"/>
        </authorList>
    </citation>
    <scope>NUCLEOTIDE SEQUENCE</scope>
    <source>
        <strain evidence="4">19MO01SH01-2</strain>
    </source>
</reference>
<dbReference type="PANTHER" id="PTHR24173">
    <property type="entry name" value="ANKYRIN REPEAT CONTAINING"/>
    <property type="match status" value="1"/>
</dbReference>
<protein>
    <submittedName>
        <fullName evidence="4">Ankyrin repeat domain-containing protein</fullName>
    </submittedName>
</protein>
<feature type="repeat" description="ANK" evidence="3">
    <location>
        <begin position="122"/>
        <end position="150"/>
    </location>
</feature>
<organism evidence="4 5">
    <name type="scientific">Stenotrophomonas maltophilia</name>
    <name type="common">Pseudomonas maltophilia</name>
    <name type="synonym">Xanthomonas maltophilia</name>
    <dbReference type="NCBI Taxonomy" id="40324"/>
    <lineage>
        <taxon>Bacteria</taxon>
        <taxon>Pseudomonadati</taxon>
        <taxon>Pseudomonadota</taxon>
        <taxon>Gammaproteobacteria</taxon>
        <taxon>Lysobacterales</taxon>
        <taxon>Lysobacteraceae</taxon>
        <taxon>Stenotrophomonas</taxon>
        <taxon>Stenotrophomonas maltophilia group</taxon>
    </lineage>
</organism>
<dbReference type="GO" id="GO:0006511">
    <property type="term" value="P:ubiquitin-dependent protein catabolic process"/>
    <property type="evidence" value="ECO:0007669"/>
    <property type="project" value="TreeGrafter"/>
</dbReference>
<evidence type="ECO:0000256" key="3">
    <source>
        <dbReference type="PROSITE-ProRule" id="PRU00023"/>
    </source>
</evidence>
<keyword evidence="1" id="KW-0677">Repeat</keyword>
<dbReference type="EMBL" id="ABLOJW010000009">
    <property type="protein sequence ID" value="EKT4092482.1"/>
    <property type="molecule type" value="Genomic_DNA"/>
</dbReference>
<gene>
    <name evidence="4" type="ORF">QEG23_001995</name>
</gene>
<evidence type="ECO:0000256" key="1">
    <source>
        <dbReference type="ARBA" id="ARBA00022737"/>
    </source>
</evidence>
<feature type="repeat" description="ANK" evidence="3">
    <location>
        <begin position="85"/>
        <end position="113"/>
    </location>
</feature>
<dbReference type="PROSITE" id="PS50297">
    <property type="entry name" value="ANK_REP_REGION"/>
    <property type="match status" value="2"/>
</dbReference>
<dbReference type="Proteomes" id="UP001218208">
    <property type="component" value="Unassembled WGS sequence"/>
</dbReference>
<dbReference type="PANTHER" id="PTHR24173:SF27">
    <property type="entry name" value="ANKYRIN REPEAT AND SOCS BOX PROTEIN 1"/>
    <property type="match status" value="1"/>
</dbReference>
<proteinExistence type="predicted"/>
<keyword evidence="2 3" id="KW-0040">ANK repeat</keyword>
<comment type="caution">
    <text evidence="4">The sequence shown here is derived from an EMBL/GenBank/DDBJ whole genome shotgun (WGS) entry which is preliminary data.</text>
</comment>